<dbReference type="InterPro" id="IPR016187">
    <property type="entry name" value="CTDL_fold"/>
</dbReference>
<dbReference type="PROSITE" id="PS50041">
    <property type="entry name" value="C_TYPE_LECTIN_2"/>
    <property type="match status" value="1"/>
</dbReference>
<evidence type="ECO:0000259" key="3">
    <source>
        <dbReference type="PROSITE" id="PS50026"/>
    </source>
</evidence>
<evidence type="ECO:0008006" key="7">
    <source>
        <dbReference type="Google" id="ProtNLM"/>
    </source>
</evidence>
<dbReference type="InterPro" id="IPR000742">
    <property type="entry name" value="EGF"/>
</dbReference>
<sequence length="308" mass="34497">MKYTKFFMSVLLRIILADKLKFSIENYTTSSRSSYFTTLKDTELIGYVVDHFDSASLLSCGQHCQNTAWCTSTNFKLSSMKNGKGTCELNKHDFSVNSQNSNLQNQLGVTFSHLLKGCLVTGCMNDGSCLSDMKKNTFTCSCKIPWIGDRCEIMLPAANGYEFSGNCPEVSGAVFESSCFFIIDIPTASWNYARWTCENYGADLAVIKSVNENNIILNLVANQPTVQALGVWIGLQRDFFPDYAFYWVDDTPLEYSAWAGSQPSSTREECVHTVTEGQENGKWNDNYCVLNGRVSPNNFPFILCQKSI</sequence>
<keyword evidence="1" id="KW-0245">EGF-like domain</keyword>
<dbReference type="Pfam" id="PF00059">
    <property type="entry name" value="Lectin_C"/>
    <property type="match status" value="1"/>
</dbReference>
<dbReference type="EMBL" id="RCHS01001014">
    <property type="protein sequence ID" value="RMX55752.1"/>
    <property type="molecule type" value="Genomic_DNA"/>
</dbReference>
<reference evidence="5 6" key="1">
    <citation type="journal article" date="2018" name="Sci. Rep.">
        <title>Comparative analysis of the Pocillopora damicornis genome highlights role of immune system in coral evolution.</title>
        <authorList>
            <person name="Cunning R."/>
            <person name="Bay R.A."/>
            <person name="Gillette P."/>
            <person name="Baker A.C."/>
            <person name="Traylor-Knowles N."/>
        </authorList>
    </citation>
    <scope>NUCLEOTIDE SEQUENCE [LARGE SCALE GENOMIC DNA]</scope>
    <source>
        <strain evidence="5">RSMAS</strain>
        <tissue evidence="5">Whole animal</tissue>
    </source>
</reference>
<feature type="domain" description="C-type lectin" evidence="4">
    <location>
        <begin position="175"/>
        <end position="288"/>
    </location>
</feature>
<dbReference type="InterPro" id="IPR016186">
    <property type="entry name" value="C-type_lectin-like/link_sf"/>
</dbReference>
<dbReference type="Gene3D" id="2.10.25.10">
    <property type="entry name" value="Laminin"/>
    <property type="match status" value="1"/>
</dbReference>
<dbReference type="Proteomes" id="UP000275408">
    <property type="component" value="Unassembled WGS sequence"/>
</dbReference>
<protein>
    <recommendedName>
        <fullName evidence="7">C-type lectin domain-containing protein</fullName>
    </recommendedName>
</protein>
<dbReference type="PANTHER" id="PTHR22803">
    <property type="entry name" value="MANNOSE, PHOSPHOLIPASE, LECTIN RECEPTOR RELATED"/>
    <property type="match status" value="1"/>
</dbReference>
<feature type="disulfide bond" evidence="1">
    <location>
        <begin position="123"/>
        <end position="140"/>
    </location>
</feature>
<dbReference type="SMART" id="SM00034">
    <property type="entry name" value="CLECT"/>
    <property type="match status" value="1"/>
</dbReference>
<keyword evidence="1" id="KW-1015">Disulfide bond</keyword>
<dbReference type="InterPro" id="IPR050111">
    <property type="entry name" value="C-type_lectin/snaclec_domain"/>
</dbReference>
<dbReference type="PROSITE" id="PS01186">
    <property type="entry name" value="EGF_2"/>
    <property type="match status" value="1"/>
</dbReference>
<evidence type="ECO:0000259" key="4">
    <source>
        <dbReference type="PROSITE" id="PS50041"/>
    </source>
</evidence>
<evidence type="ECO:0000256" key="2">
    <source>
        <dbReference type="SAM" id="SignalP"/>
    </source>
</evidence>
<feature type="signal peptide" evidence="2">
    <location>
        <begin position="1"/>
        <end position="17"/>
    </location>
</feature>
<evidence type="ECO:0000313" key="6">
    <source>
        <dbReference type="Proteomes" id="UP000275408"/>
    </source>
</evidence>
<dbReference type="Pfam" id="PF00008">
    <property type="entry name" value="EGF"/>
    <property type="match status" value="1"/>
</dbReference>
<dbReference type="Gene3D" id="3.10.100.10">
    <property type="entry name" value="Mannose-Binding Protein A, subunit A"/>
    <property type="match status" value="1"/>
</dbReference>
<dbReference type="AlphaFoldDB" id="A0A3M6UQ36"/>
<feature type="domain" description="EGF-like" evidence="3">
    <location>
        <begin position="114"/>
        <end position="152"/>
    </location>
</feature>
<dbReference type="SUPFAM" id="SSF57196">
    <property type="entry name" value="EGF/Laminin"/>
    <property type="match status" value="1"/>
</dbReference>
<organism evidence="5 6">
    <name type="scientific">Pocillopora damicornis</name>
    <name type="common">Cauliflower coral</name>
    <name type="synonym">Millepora damicornis</name>
    <dbReference type="NCBI Taxonomy" id="46731"/>
    <lineage>
        <taxon>Eukaryota</taxon>
        <taxon>Metazoa</taxon>
        <taxon>Cnidaria</taxon>
        <taxon>Anthozoa</taxon>
        <taxon>Hexacorallia</taxon>
        <taxon>Scleractinia</taxon>
        <taxon>Astrocoeniina</taxon>
        <taxon>Pocilloporidae</taxon>
        <taxon>Pocillopora</taxon>
    </lineage>
</organism>
<proteinExistence type="predicted"/>
<keyword evidence="6" id="KW-1185">Reference proteome</keyword>
<dbReference type="SUPFAM" id="SSF56436">
    <property type="entry name" value="C-type lectin-like"/>
    <property type="match status" value="1"/>
</dbReference>
<dbReference type="PROSITE" id="PS00022">
    <property type="entry name" value="EGF_1"/>
    <property type="match status" value="1"/>
</dbReference>
<keyword evidence="2" id="KW-0732">Signal</keyword>
<dbReference type="InterPro" id="IPR001304">
    <property type="entry name" value="C-type_lectin-like"/>
</dbReference>
<feature type="disulfide bond" evidence="1">
    <location>
        <begin position="142"/>
        <end position="151"/>
    </location>
</feature>
<comment type="caution">
    <text evidence="1">Lacks conserved residue(s) required for the propagation of feature annotation.</text>
</comment>
<feature type="chain" id="PRO_5018233156" description="C-type lectin domain-containing protein" evidence="2">
    <location>
        <begin position="18"/>
        <end position="308"/>
    </location>
</feature>
<comment type="caution">
    <text evidence="5">The sequence shown here is derived from an EMBL/GenBank/DDBJ whole genome shotgun (WGS) entry which is preliminary data.</text>
</comment>
<dbReference type="OrthoDB" id="5970117at2759"/>
<evidence type="ECO:0000313" key="5">
    <source>
        <dbReference type="EMBL" id="RMX55752.1"/>
    </source>
</evidence>
<evidence type="ECO:0000256" key="1">
    <source>
        <dbReference type="PROSITE-ProRule" id="PRU00076"/>
    </source>
</evidence>
<dbReference type="SMART" id="SM00181">
    <property type="entry name" value="EGF"/>
    <property type="match status" value="1"/>
</dbReference>
<accession>A0A3M6UQ36</accession>
<gene>
    <name evidence="5" type="ORF">pdam_00015511</name>
</gene>
<name>A0A3M6UQ36_POCDA</name>
<dbReference type="CDD" id="cd00037">
    <property type="entry name" value="CLECT"/>
    <property type="match status" value="1"/>
</dbReference>
<dbReference type="PROSITE" id="PS50026">
    <property type="entry name" value="EGF_3"/>
    <property type="match status" value="1"/>
</dbReference>